<dbReference type="InterPro" id="IPR051043">
    <property type="entry name" value="Sulfatase_Mod_Factor_Kinase"/>
</dbReference>
<dbReference type="InterPro" id="IPR036116">
    <property type="entry name" value="FN3_sf"/>
</dbReference>
<evidence type="ECO:0000259" key="1">
    <source>
        <dbReference type="PROSITE" id="PS50853"/>
    </source>
</evidence>
<organism evidence="2 3">
    <name type="scientific">Rhodoferax lithotrophicus</name>
    <dbReference type="NCBI Taxonomy" id="2798804"/>
    <lineage>
        <taxon>Bacteria</taxon>
        <taxon>Pseudomonadati</taxon>
        <taxon>Pseudomonadota</taxon>
        <taxon>Betaproteobacteria</taxon>
        <taxon>Burkholderiales</taxon>
        <taxon>Comamonadaceae</taxon>
        <taxon>Rhodoferax</taxon>
    </lineage>
</organism>
<feature type="domain" description="Fibronectin type-III" evidence="1">
    <location>
        <begin position="136"/>
        <end position="231"/>
    </location>
</feature>
<dbReference type="Pfam" id="PF03781">
    <property type="entry name" value="FGE-sulfatase"/>
    <property type="match status" value="1"/>
</dbReference>
<dbReference type="Gene3D" id="3.90.1580.10">
    <property type="entry name" value="paralog of FGE (formylglycine-generating enzyme)"/>
    <property type="match status" value="1"/>
</dbReference>
<dbReference type="PROSITE" id="PS50853">
    <property type="entry name" value="FN3"/>
    <property type="match status" value="3"/>
</dbReference>
<dbReference type="EMBL" id="AP024238">
    <property type="protein sequence ID" value="BCO28697.1"/>
    <property type="molecule type" value="Genomic_DNA"/>
</dbReference>
<gene>
    <name evidence="2" type="ORF">MIZ03_3607</name>
</gene>
<accession>A0ABN6D9K8</accession>
<dbReference type="SMART" id="SM00060">
    <property type="entry name" value="FN3"/>
    <property type="match status" value="3"/>
</dbReference>
<dbReference type="InterPro" id="IPR013783">
    <property type="entry name" value="Ig-like_fold"/>
</dbReference>
<dbReference type="CDD" id="cd00063">
    <property type="entry name" value="FN3"/>
    <property type="match status" value="3"/>
</dbReference>
<dbReference type="InterPro" id="IPR016187">
    <property type="entry name" value="CTDL_fold"/>
</dbReference>
<protein>
    <submittedName>
        <fullName evidence="2">Hercynine oxygenase</fullName>
    </submittedName>
</protein>
<reference evidence="2 3" key="1">
    <citation type="journal article" date="2021" name="Microbiol. Spectr.">
        <title>A Single Bacterium Capable of Oxidation and Reduction of Iron at Circumneutral pH.</title>
        <authorList>
            <person name="Kato S."/>
            <person name="Ohkuma M."/>
        </authorList>
    </citation>
    <scope>NUCLEOTIDE SEQUENCE [LARGE SCALE GENOMIC DNA]</scope>
    <source>
        <strain evidence="2 3">MIZ03</strain>
    </source>
</reference>
<proteinExistence type="predicted"/>
<dbReference type="InterPro" id="IPR042095">
    <property type="entry name" value="SUMF_sf"/>
</dbReference>
<dbReference type="SUPFAM" id="SSF49265">
    <property type="entry name" value="Fibronectin type III"/>
    <property type="match status" value="2"/>
</dbReference>
<dbReference type="Pfam" id="PF00041">
    <property type="entry name" value="fn3"/>
    <property type="match status" value="3"/>
</dbReference>
<dbReference type="Gene3D" id="2.60.40.10">
    <property type="entry name" value="Immunoglobulins"/>
    <property type="match status" value="3"/>
</dbReference>
<feature type="domain" description="Fibronectin type-III" evidence="1">
    <location>
        <begin position="46"/>
        <end position="134"/>
    </location>
</feature>
<feature type="domain" description="Fibronectin type-III" evidence="1">
    <location>
        <begin position="235"/>
        <end position="327"/>
    </location>
</feature>
<dbReference type="PANTHER" id="PTHR23150:SF19">
    <property type="entry name" value="FORMYLGLYCINE-GENERATING ENZYME"/>
    <property type="match status" value="1"/>
</dbReference>
<dbReference type="SUPFAM" id="SSF56436">
    <property type="entry name" value="C-type lectin-like"/>
    <property type="match status" value="1"/>
</dbReference>
<dbReference type="InterPro" id="IPR003961">
    <property type="entry name" value="FN3_dom"/>
</dbReference>
<dbReference type="RefSeq" id="WP_223904623.1">
    <property type="nucleotide sequence ID" value="NZ_AP024238.1"/>
</dbReference>
<evidence type="ECO:0000313" key="3">
    <source>
        <dbReference type="Proteomes" id="UP000824366"/>
    </source>
</evidence>
<dbReference type="InterPro" id="IPR005532">
    <property type="entry name" value="SUMF_dom"/>
</dbReference>
<dbReference type="Proteomes" id="UP000824366">
    <property type="component" value="Chromosome"/>
</dbReference>
<name>A0ABN6D9K8_9BURK</name>
<dbReference type="PANTHER" id="PTHR23150">
    <property type="entry name" value="SULFATASE MODIFYING FACTOR 1, 2"/>
    <property type="match status" value="1"/>
</dbReference>
<evidence type="ECO:0000313" key="2">
    <source>
        <dbReference type="EMBL" id="BCO28697.1"/>
    </source>
</evidence>
<dbReference type="PROSITE" id="PS51257">
    <property type="entry name" value="PROKAR_LIPOPROTEIN"/>
    <property type="match status" value="1"/>
</dbReference>
<keyword evidence="3" id="KW-1185">Reference proteome</keyword>
<sequence length="594" mass="63132">MFSSKGLIRWGLATTGVLYLLFGLAGCGGGGGATGNPAPVTLSLAPPANLTADAGKQRVTLNWSNVPSATSFTIYYGNTPGISKSSPKITDAHSIYIMRDLSNGTPYFFAIATMGATGEGALSAEVSATPTATPPQPAPVTLRAEAGNKQVQLSWEPGFDATSDPTSYTVYYDTTSALSKLTSKKLTSAVSPQTVPTLVNGTTYYFAVTATTATTANGESALSYTTSAMPVATAVPAAPAGLTAVEGNGSITLNWNPSAGATSYNLYYGTEFDVTKANGIKVTGVSSPFTLQGLTNKTAYFLVVSAVGPGGEGFETPQVSATPLANTPIQAMMHIPAGTFQMGDNMLDPSAPAPYATPVHNVSLSAFSMERFEISYTQWRTVYDWAITKGYTFDSAGRNGALQLGTNMPVTQINWYDTVKWLNARSEKEGRSPVYFTDASHTTVYRTGNIDLSNDAVDWLANGYRLPTDAEWEYASRGGLVGKPYPWGDVLDATKANFDRGTSTSIGSYAPNGYGLYDTAGNVWEWTWDHDSTNYSASAAGVTNPHGPLTGLLRVRRGGSYVYGERYLRNFDKMFRSNDYSGPYFGFRAASSQP</sequence>